<comment type="subcellular location">
    <subcellularLocation>
        <location evidence="1">Cell membrane</location>
        <topology evidence="1">Multi-pass membrane protein</topology>
    </subcellularLocation>
</comment>
<dbReference type="PANTHER" id="PTHR23517">
    <property type="entry name" value="RESISTANCE PROTEIN MDTM, PUTATIVE-RELATED-RELATED"/>
    <property type="match status" value="1"/>
</dbReference>
<keyword evidence="5 7" id="KW-1133">Transmembrane helix</keyword>
<dbReference type="InterPro" id="IPR020846">
    <property type="entry name" value="MFS_dom"/>
</dbReference>
<feature type="transmembrane region" description="Helical" evidence="7">
    <location>
        <begin position="99"/>
        <end position="122"/>
    </location>
</feature>
<feature type="domain" description="Major facilitator superfamily (MFS) profile" evidence="9">
    <location>
        <begin position="8"/>
        <end position="390"/>
    </location>
</feature>
<dbReference type="GO" id="GO:0005886">
    <property type="term" value="C:plasma membrane"/>
    <property type="evidence" value="ECO:0007669"/>
    <property type="project" value="UniProtKB-SubCell"/>
</dbReference>
<organism evidence="10 11">
    <name type="scientific">Pseudodesulfovibrio hydrargyri</name>
    <dbReference type="NCBI Taxonomy" id="2125990"/>
    <lineage>
        <taxon>Bacteria</taxon>
        <taxon>Pseudomonadati</taxon>
        <taxon>Thermodesulfobacteriota</taxon>
        <taxon>Desulfovibrionia</taxon>
        <taxon>Desulfovibrionales</taxon>
        <taxon>Desulfovibrionaceae</taxon>
    </lineage>
</organism>
<feature type="transmembrane region" description="Helical" evidence="7">
    <location>
        <begin position="129"/>
        <end position="155"/>
    </location>
</feature>
<proteinExistence type="predicted"/>
<keyword evidence="11" id="KW-1185">Reference proteome</keyword>
<evidence type="ECO:0000256" key="5">
    <source>
        <dbReference type="ARBA" id="ARBA00022989"/>
    </source>
</evidence>
<keyword evidence="4 7" id="KW-0812">Transmembrane</keyword>
<evidence type="ECO:0000313" key="10">
    <source>
        <dbReference type="EMBL" id="OIQ50127.1"/>
    </source>
</evidence>
<evidence type="ECO:0000256" key="7">
    <source>
        <dbReference type="SAM" id="Phobius"/>
    </source>
</evidence>
<reference evidence="10 11" key="1">
    <citation type="submission" date="2015-09" db="EMBL/GenBank/DDBJ databases">
        <title>Genome of Desulfovibrio dechloracetivorans BerOc1, a mercury methylating strain isolated from highly hydrocarbons and metals contaminated coastal sediments.</title>
        <authorList>
            <person name="Goni Urriza M."/>
            <person name="Gassie C."/>
            <person name="Bouchez O."/>
            <person name="Klopp C."/>
            <person name="Ranchou-Peyruse A."/>
            <person name="Remy G."/>
        </authorList>
    </citation>
    <scope>NUCLEOTIDE SEQUENCE [LARGE SCALE GENOMIC DNA]</scope>
    <source>
        <strain evidence="10 11">BerOc1</strain>
    </source>
</reference>
<evidence type="ECO:0000256" key="3">
    <source>
        <dbReference type="ARBA" id="ARBA00022475"/>
    </source>
</evidence>
<keyword evidence="3" id="KW-1003">Cell membrane</keyword>
<dbReference type="EMBL" id="LKAQ01000004">
    <property type="protein sequence ID" value="OIQ50127.1"/>
    <property type="molecule type" value="Genomic_DNA"/>
</dbReference>
<dbReference type="GO" id="GO:0022857">
    <property type="term" value="F:transmembrane transporter activity"/>
    <property type="evidence" value="ECO:0007669"/>
    <property type="project" value="InterPro"/>
</dbReference>
<feature type="transmembrane region" description="Helical" evidence="7">
    <location>
        <begin position="245"/>
        <end position="266"/>
    </location>
</feature>
<evidence type="ECO:0000313" key="11">
    <source>
        <dbReference type="Proteomes" id="UP000181901"/>
    </source>
</evidence>
<evidence type="ECO:0000256" key="1">
    <source>
        <dbReference type="ARBA" id="ARBA00004651"/>
    </source>
</evidence>
<evidence type="ECO:0000256" key="6">
    <source>
        <dbReference type="ARBA" id="ARBA00023136"/>
    </source>
</evidence>
<evidence type="ECO:0000256" key="4">
    <source>
        <dbReference type="ARBA" id="ARBA00022692"/>
    </source>
</evidence>
<feature type="transmembrane region" description="Helical" evidence="7">
    <location>
        <begin position="364"/>
        <end position="386"/>
    </location>
</feature>
<dbReference type="InterPro" id="IPR036259">
    <property type="entry name" value="MFS_trans_sf"/>
</dbReference>
<dbReference type="InterPro" id="IPR050171">
    <property type="entry name" value="MFS_Transporters"/>
</dbReference>
<protein>
    <submittedName>
        <fullName evidence="10">Multidrug resistance protein MdtL</fullName>
    </submittedName>
</protein>
<dbReference type="InterPro" id="IPR011701">
    <property type="entry name" value="MFS"/>
</dbReference>
<dbReference type="PANTHER" id="PTHR23517:SF13">
    <property type="entry name" value="MAJOR FACILITATOR SUPERFAMILY MFS_1"/>
    <property type="match status" value="1"/>
</dbReference>
<dbReference type="SUPFAM" id="SSF103473">
    <property type="entry name" value="MFS general substrate transporter"/>
    <property type="match status" value="1"/>
</dbReference>
<dbReference type="Proteomes" id="UP000181901">
    <property type="component" value="Unassembled WGS sequence"/>
</dbReference>
<dbReference type="AlphaFoldDB" id="A0A1J5NA79"/>
<evidence type="ECO:0000259" key="9">
    <source>
        <dbReference type="PROSITE" id="PS50850"/>
    </source>
</evidence>
<keyword evidence="8" id="KW-0732">Signal</keyword>
<keyword evidence="6 7" id="KW-0472">Membrane</keyword>
<evidence type="ECO:0000256" key="8">
    <source>
        <dbReference type="SAM" id="SignalP"/>
    </source>
</evidence>
<dbReference type="Pfam" id="PF07690">
    <property type="entry name" value="MFS_1"/>
    <property type="match status" value="1"/>
</dbReference>
<dbReference type="RefSeq" id="WP_084641359.1">
    <property type="nucleotide sequence ID" value="NZ_LKAQ01000004.1"/>
</dbReference>
<accession>A0A1J5NA79</accession>
<name>A0A1J5NA79_9BACT</name>
<feature type="transmembrane region" description="Helical" evidence="7">
    <location>
        <begin position="75"/>
        <end position="93"/>
    </location>
</feature>
<keyword evidence="2" id="KW-0813">Transport</keyword>
<sequence>METLRKNIGFIAATLSMLMAFAASATPIPLYDVYRRAEGLTYNDLSLTAVVYFIGAISALLFFGRISDHLGRKPVTLLAFALSAVASFILLRVDSATPLIVARLLLGLSCGLASSAIAAYVVDSAPPSLSWLSAVIVGNAPMVGLTLGALASGALVEYGPYPKMLCYVIVLIETAVVCVLILTGRETVKRKPGLAASLRPAFSMPQADRRLFPIAACLFLATWALGGFFQAYGPSIAADQLGSRSTLTAAVVFSSFLLPSAIGGPLTARFSPAKAQRIGIVIFTLALGGIILAVKMSMITSFLIMSAIAGAAQGVALTGSIRSLLDGVASYNRAGILSLLYATAYTGAAVTSFLAGQLSKFLNLYQLVLCYGGLAAVACVITLIFAREPRECRA</sequence>
<feature type="transmembrane region" description="Helical" evidence="7">
    <location>
        <begin position="46"/>
        <end position="63"/>
    </location>
</feature>
<feature type="signal peptide" evidence="8">
    <location>
        <begin position="1"/>
        <end position="25"/>
    </location>
</feature>
<gene>
    <name evidence="10" type="primary">mdtL</name>
    <name evidence="10" type="ORF">BerOc1_02057</name>
</gene>
<feature type="transmembrane region" description="Helical" evidence="7">
    <location>
        <begin position="278"/>
        <end position="296"/>
    </location>
</feature>
<feature type="chain" id="PRO_5009635616" evidence="8">
    <location>
        <begin position="26"/>
        <end position="394"/>
    </location>
</feature>
<feature type="transmembrane region" description="Helical" evidence="7">
    <location>
        <begin position="337"/>
        <end position="358"/>
    </location>
</feature>
<dbReference type="OrthoDB" id="9810492at2"/>
<feature type="transmembrane region" description="Helical" evidence="7">
    <location>
        <begin position="211"/>
        <end position="233"/>
    </location>
</feature>
<comment type="caution">
    <text evidence="10">The sequence shown here is derived from an EMBL/GenBank/DDBJ whole genome shotgun (WGS) entry which is preliminary data.</text>
</comment>
<dbReference type="PROSITE" id="PS50850">
    <property type="entry name" value="MFS"/>
    <property type="match status" value="1"/>
</dbReference>
<feature type="transmembrane region" description="Helical" evidence="7">
    <location>
        <begin position="302"/>
        <end position="325"/>
    </location>
</feature>
<evidence type="ECO:0000256" key="2">
    <source>
        <dbReference type="ARBA" id="ARBA00022448"/>
    </source>
</evidence>
<feature type="transmembrane region" description="Helical" evidence="7">
    <location>
        <begin position="161"/>
        <end position="182"/>
    </location>
</feature>
<dbReference type="Gene3D" id="1.20.1250.20">
    <property type="entry name" value="MFS general substrate transporter like domains"/>
    <property type="match status" value="2"/>
</dbReference>